<dbReference type="AlphaFoldDB" id="A0A5B6TL60"/>
<sequence>MFLPYFLKKRKKTCGYLLRQLLLSQKLPLKQNAFPQVFVFRGGFAQTTSKTNNLRKGTWKKRWLAVFNLLSPFPLLKINPPLPLPGGEYQKPKSKG</sequence>
<proteinExistence type="predicted"/>
<organism evidence="1 2">
    <name type="scientific">Rufibacter hautae</name>
    <dbReference type="NCBI Taxonomy" id="2595005"/>
    <lineage>
        <taxon>Bacteria</taxon>
        <taxon>Pseudomonadati</taxon>
        <taxon>Bacteroidota</taxon>
        <taxon>Cytophagia</taxon>
        <taxon>Cytophagales</taxon>
        <taxon>Hymenobacteraceae</taxon>
        <taxon>Rufibacter</taxon>
    </lineage>
</organism>
<dbReference type="RefSeq" id="WP_149089764.1">
    <property type="nucleotide sequence ID" value="NZ_VKKY01000001.1"/>
</dbReference>
<gene>
    <name evidence="1" type="ORF">FOA19_05525</name>
</gene>
<dbReference type="EMBL" id="VKKY01000001">
    <property type="protein sequence ID" value="KAA3440127.1"/>
    <property type="molecule type" value="Genomic_DNA"/>
</dbReference>
<accession>A0A5B6TL60</accession>
<evidence type="ECO:0000313" key="1">
    <source>
        <dbReference type="EMBL" id="KAA3440127.1"/>
    </source>
</evidence>
<keyword evidence="2" id="KW-1185">Reference proteome</keyword>
<protein>
    <submittedName>
        <fullName evidence="1">Uncharacterized protein</fullName>
    </submittedName>
</protein>
<evidence type="ECO:0000313" key="2">
    <source>
        <dbReference type="Proteomes" id="UP000324133"/>
    </source>
</evidence>
<name>A0A5B6TL60_9BACT</name>
<comment type="caution">
    <text evidence="1">The sequence shown here is derived from an EMBL/GenBank/DDBJ whole genome shotgun (WGS) entry which is preliminary data.</text>
</comment>
<dbReference type="Proteomes" id="UP000324133">
    <property type="component" value="Unassembled WGS sequence"/>
</dbReference>
<reference evidence="1 2" key="1">
    <citation type="submission" date="2019-07" db="EMBL/GenBank/DDBJ databases">
        <title>Rufibacter sp. nov., isolated from lake sediment.</title>
        <authorList>
            <person name="Qu J.-H."/>
        </authorList>
    </citation>
    <scope>NUCLEOTIDE SEQUENCE [LARGE SCALE GENOMIC DNA]</scope>
    <source>
        <strain evidence="1 2">NBS58-1</strain>
    </source>
</reference>